<dbReference type="Pfam" id="PF00072">
    <property type="entry name" value="Response_reg"/>
    <property type="match status" value="1"/>
</dbReference>
<dbReference type="InterPro" id="IPR001789">
    <property type="entry name" value="Sig_transdc_resp-reg_receiver"/>
</dbReference>
<name>A0ABU1BPA3_9BURK</name>
<dbReference type="PROSITE" id="PS50110">
    <property type="entry name" value="RESPONSE_REGULATORY"/>
    <property type="match status" value="1"/>
</dbReference>
<dbReference type="Proteomes" id="UP001225596">
    <property type="component" value="Unassembled WGS sequence"/>
</dbReference>
<feature type="domain" description="Response regulatory" evidence="3">
    <location>
        <begin position="147"/>
        <end position="263"/>
    </location>
</feature>
<dbReference type="Gene3D" id="3.40.50.2300">
    <property type="match status" value="1"/>
</dbReference>
<comment type="caution">
    <text evidence="2">Lacks conserved residue(s) required for the propagation of feature annotation.</text>
</comment>
<dbReference type="SUPFAM" id="SSF52172">
    <property type="entry name" value="CheY-like"/>
    <property type="match status" value="1"/>
</dbReference>
<dbReference type="CDD" id="cd17546">
    <property type="entry name" value="REC_hyHK_CKI1_RcsC-like"/>
    <property type="match status" value="1"/>
</dbReference>
<proteinExistence type="predicted"/>
<reference evidence="4 5" key="1">
    <citation type="submission" date="2023-08" db="EMBL/GenBank/DDBJ databases">
        <title>Oxalobacteraceae gen .nov., isolated from river sludge outside the plant.</title>
        <authorList>
            <person name="Zhao S.Y."/>
        </authorList>
    </citation>
    <scope>NUCLEOTIDE SEQUENCE [LARGE SCALE GENOMIC DNA]</scope>
    <source>
        <strain evidence="4 5">R-40</strain>
    </source>
</reference>
<sequence>MIFESKTKISIALIGVSKHERTVLTSLFKISGIYQEWKEDSSTPASCVLLDSDDPEGRLWYDAEMQRPSGIPIVTIGSFYLGNNVAAHLLRPFRWGQALEALKQAIEQSSRRELIPQHALSTTFCAVSDTMDAAISTQLRVYRTQAAALVINPNPKGWRYITAELGQRGYRVDHVSTSAAAVLLLANFRYNLVFVEAHLPDEDGIAICKLLKQSQARRRTTAIILSTDRKAVDRIRGTFSGCDVFISKPVDPDELQRVLDKLAPEYVLDESCHSS</sequence>
<dbReference type="InterPro" id="IPR050595">
    <property type="entry name" value="Bact_response_regulator"/>
</dbReference>
<dbReference type="PANTHER" id="PTHR44591:SF23">
    <property type="entry name" value="CHEY SUBFAMILY"/>
    <property type="match status" value="1"/>
</dbReference>
<gene>
    <name evidence="4" type="ORF">Q8A64_10385</name>
</gene>
<keyword evidence="5" id="KW-1185">Reference proteome</keyword>
<comment type="caution">
    <text evidence="4">The sequence shown here is derived from an EMBL/GenBank/DDBJ whole genome shotgun (WGS) entry which is preliminary data.</text>
</comment>
<evidence type="ECO:0000256" key="2">
    <source>
        <dbReference type="PROSITE-ProRule" id="PRU00169"/>
    </source>
</evidence>
<dbReference type="SMART" id="SM00448">
    <property type="entry name" value="REC"/>
    <property type="match status" value="1"/>
</dbReference>
<evidence type="ECO:0000256" key="1">
    <source>
        <dbReference type="ARBA" id="ARBA00022553"/>
    </source>
</evidence>
<keyword evidence="1" id="KW-0597">Phosphoprotein</keyword>
<evidence type="ECO:0000313" key="4">
    <source>
        <dbReference type="EMBL" id="MDQ9170816.1"/>
    </source>
</evidence>
<dbReference type="InterPro" id="IPR011006">
    <property type="entry name" value="CheY-like_superfamily"/>
</dbReference>
<dbReference type="PANTHER" id="PTHR44591">
    <property type="entry name" value="STRESS RESPONSE REGULATOR PROTEIN 1"/>
    <property type="match status" value="1"/>
</dbReference>
<dbReference type="RefSeq" id="WP_338436748.1">
    <property type="nucleotide sequence ID" value="NZ_JAUYVH010000005.1"/>
</dbReference>
<evidence type="ECO:0000259" key="3">
    <source>
        <dbReference type="PROSITE" id="PS50110"/>
    </source>
</evidence>
<evidence type="ECO:0000313" key="5">
    <source>
        <dbReference type="Proteomes" id="UP001225596"/>
    </source>
</evidence>
<protein>
    <submittedName>
        <fullName evidence="4">Response regulator</fullName>
    </submittedName>
</protein>
<organism evidence="4 5">
    <name type="scientific">Keguizhuia sedimenti</name>
    <dbReference type="NCBI Taxonomy" id="3064264"/>
    <lineage>
        <taxon>Bacteria</taxon>
        <taxon>Pseudomonadati</taxon>
        <taxon>Pseudomonadota</taxon>
        <taxon>Betaproteobacteria</taxon>
        <taxon>Burkholderiales</taxon>
        <taxon>Oxalobacteraceae</taxon>
        <taxon>Keguizhuia</taxon>
    </lineage>
</organism>
<dbReference type="EMBL" id="JAUYVH010000005">
    <property type="protein sequence ID" value="MDQ9170816.1"/>
    <property type="molecule type" value="Genomic_DNA"/>
</dbReference>
<accession>A0ABU1BPA3</accession>